<accession>A0A1R1PUM5</accession>
<feature type="region of interest" description="Disordered" evidence="2">
    <location>
        <begin position="1"/>
        <end position="36"/>
    </location>
</feature>
<dbReference type="OrthoDB" id="5568181at2759"/>
<feature type="region of interest" description="Disordered" evidence="2">
    <location>
        <begin position="740"/>
        <end position="763"/>
    </location>
</feature>
<sequence length="1396" mass="159030">MIPKYYRHSSAVLTPIPNSDSSSSQPEANHPGKLPSAKYTATYCSKRKFGFGLLSETLGTKKIKRYLTLGFPISQKTGKNKNKVNKRTMNNGRISYRSKPKRKSRAVYFSRISSERRRASNKRTLHVVGRKMYCHENKNIEKQKCRKTPGQKLLKFAETLKLLVTACKHTSEYYSATNSINMQEYYKLLQQNQQITSAGDCPLIISNIQLDDIKENHTKSNNCTRCNSNVQISTSKTDSMSSKNHGRFVGCSRCNPFCQYCGKGGDFIKTMTCGNGHTYCIKCIEYKVNLAVKAKKKVVHCGKPERCNNYIDVEQAITYFRGQDEGREIYMAKESGSLVSTLHSAEAKSWSHSYYESLRKSLKSNIEVIGEYASVGVTKCSKQASCIRTHMKKHIQLLKSNVVGESSQKESRKNNNKWKRAIGTLGNNSVVLTDNNASENKKVSEVKIANSISHVDVDVTSKKDIDIGALKQIKMLEKYKSSEISRKGCNDIDQEDSIGNKQEIDCGREYDTSRKRVEYQILFNSVEKGLKNTSDRGCAVVKKEKSIRIAQTRSSKQHNMSTSDSDMCFDNSYICNQRSNAFRFNGFRLKSIGTFKPRSERIRQGRLQRQRVKRNNRKNRKRRGKRLRMCKSLNYVLDKKIKKVIGNGNGNGNGSRANRSKSAICLGTSSSRLLFRKRYKRLLLQSPILAHTFDSKASSKPQEENNIRLHTGLKEADLAINTTRLMKRNSVQIREKNLSGNESSRTLKEYHEDETDVSSTKTNMHKSIISMRTEYESNKMRVKAYKRNLNTQKENAQNERKGFECDDDFHDNNNRVSIISLNDRHKVYLTSIGEEYENIGYYLDLLNKEDVEKFNSLYDPIMPAINMKNVQRLRSSRKASIYNNFRNSKMSNSDKNLSFYNSKNAESNSCNESGTYFRIGQLGRNVGKGEGKIDSDKDWYNQKSFDRGGGFCDEYDEKNKITQYGGHNANFFLPPAQNKRIPNTECTVVKDQDVYKACYSVPKEESRNINYSFKGIQAQAINKVPGINNFEKSRTKKTTIKIKKTTRNDRNKDQDTCIKSNHDLEYISISKSKTRLNCTGTSEFPVDTQRVSNLDAKNNDNDSVSISGGVAEGICDTLAFPLSSEPSSHDNIIPCFVENQETIEQRSLPLYHEAYTPMKKSKPKRLFLSSRNEKKTKVLAKPPNKQETTLQPEFHSLTHHIDLKNINGNSRNNKNNISNYSTGSTSTSATAGEGGTRGRNEGGLRWEDLLSKFLILAAKYTSLENEINHMLMGNTDFLTTKTVVISKPLLDTAEYNKVMVLLRTKLTPEFERQEQEMIEKMAVGGVEGNRLDEWKGRVEVNDMAALEAEFKLEKYIETEKYNRMGSEEGEKMKEEKVSNEGEKPLEYYIRLMSSGN</sequence>
<proteinExistence type="predicted"/>
<keyword evidence="1" id="KW-0175">Coiled coil</keyword>
<gene>
    <name evidence="3" type="ORF">AX774_g1807</name>
</gene>
<feature type="compositionally biased region" description="Low complexity" evidence="2">
    <location>
        <begin position="1204"/>
        <end position="1231"/>
    </location>
</feature>
<evidence type="ECO:0000256" key="1">
    <source>
        <dbReference type="SAM" id="Coils"/>
    </source>
</evidence>
<comment type="caution">
    <text evidence="3">The sequence shown here is derived from an EMBL/GenBank/DDBJ whole genome shotgun (WGS) entry which is preliminary data.</text>
</comment>
<evidence type="ECO:0000256" key="2">
    <source>
        <dbReference type="SAM" id="MobiDB-lite"/>
    </source>
</evidence>
<name>A0A1R1PUM5_ZANCU</name>
<dbReference type="Proteomes" id="UP000188320">
    <property type="component" value="Unassembled WGS sequence"/>
</dbReference>
<organism evidence="3 4">
    <name type="scientific">Zancudomyces culisetae</name>
    <name type="common">Gut fungus</name>
    <name type="synonym">Smittium culisetae</name>
    <dbReference type="NCBI Taxonomy" id="1213189"/>
    <lineage>
        <taxon>Eukaryota</taxon>
        <taxon>Fungi</taxon>
        <taxon>Fungi incertae sedis</taxon>
        <taxon>Zoopagomycota</taxon>
        <taxon>Kickxellomycotina</taxon>
        <taxon>Harpellomycetes</taxon>
        <taxon>Harpellales</taxon>
        <taxon>Legeriomycetaceae</taxon>
        <taxon>Zancudomyces</taxon>
    </lineage>
</organism>
<protein>
    <submittedName>
        <fullName evidence="3">Uncharacterized protein</fullName>
    </submittedName>
</protein>
<keyword evidence="4" id="KW-1185">Reference proteome</keyword>
<feature type="compositionally biased region" description="Polar residues" evidence="2">
    <location>
        <begin position="16"/>
        <end position="27"/>
    </location>
</feature>
<feature type="region of interest" description="Disordered" evidence="2">
    <location>
        <begin position="1204"/>
        <end position="1241"/>
    </location>
</feature>
<evidence type="ECO:0000313" key="3">
    <source>
        <dbReference type="EMBL" id="OMH84676.1"/>
    </source>
</evidence>
<feature type="coiled-coil region" evidence="1">
    <location>
        <begin position="779"/>
        <end position="806"/>
    </location>
</feature>
<evidence type="ECO:0000313" key="4">
    <source>
        <dbReference type="Proteomes" id="UP000188320"/>
    </source>
</evidence>
<dbReference type="EMBL" id="LSSK01000166">
    <property type="protein sequence ID" value="OMH84676.1"/>
    <property type="molecule type" value="Genomic_DNA"/>
</dbReference>
<reference evidence="4" key="1">
    <citation type="submission" date="2017-01" db="EMBL/GenBank/DDBJ databases">
        <authorList>
            <person name="Wang Y."/>
            <person name="White M."/>
            <person name="Kvist S."/>
            <person name="Moncalvo J.-M."/>
        </authorList>
    </citation>
    <scope>NUCLEOTIDE SEQUENCE [LARGE SCALE GENOMIC DNA]</scope>
    <source>
        <strain evidence="4">COL-18-3</strain>
    </source>
</reference>